<evidence type="ECO:0000259" key="1">
    <source>
        <dbReference type="Pfam" id="PF02214"/>
    </source>
</evidence>
<accession>A0A9N9YBG7</accession>
<reference evidence="2" key="1">
    <citation type="submission" date="2021-10" db="EMBL/GenBank/DDBJ databases">
        <authorList>
            <person name="Piombo E."/>
        </authorList>
    </citation>
    <scope>NUCLEOTIDE SEQUENCE</scope>
</reference>
<dbReference type="InterPro" id="IPR011333">
    <property type="entry name" value="SKP1/BTB/POZ_sf"/>
</dbReference>
<dbReference type="Proteomes" id="UP000696573">
    <property type="component" value="Unassembled WGS sequence"/>
</dbReference>
<dbReference type="Pfam" id="PF02214">
    <property type="entry name" value="BTB_2"/>
    <property type="match status" value="1"/>
</dbReference>
<gene>
    <name evidence="2" type="ORF">CRHIZ90672A_00014897</name>
</gene>
<dbReference type="PANTHER" id="PTHR14499">
    <property type="entry name" value="POTASSIUM CHANNEL TETRAMERIZATION DOMAIN-CONTAINING"/>
    <property type="match status" value="1"/>
</dbReference>
<dbReference type="SUPFAM" id="SSF54695">
    <property type="entry name" value="POZ domain"/>
    <property type="match status" value="1"/>
</dbReference>
<dbReference type="AlphaFoldDB" id="A0A9N9YBG7"/>
<organism evidence="2 3">
    <name type="scientific">Clonostachys rhizophaga</name>
    <dbReference type="NCBI Taxonomy" id="160324"/>
    <lineage>
        <taxon>Eukaryota</taxon>
        <taxon>Fungi</taxon>
        <taxon>Dikarya</taxon>
        <taxon>Ascomycota</taxon>
        <taxon>Pezizomycotina</taxon>
        <taxon>Sordariomycetes</taxon>
        <taxon>Hypocreomycetidae</taxon>
        <taxon>Hypocreales</taxon>
        <taxon>Bionectriaceae</taxon>
        <taxon>Clonostachys</taxon>
    </lineage>
</organism>
<feature type="domain" description="Potassium channel tetramerisation-type BTB" evidence="1">
    <location>
        <begin position="35"/>
        <end position="94"/>
    </location>
</feature>
<protein>
    <recommendedName>
        <fullName evidence="1">Potassium channel tetramerisation-type BTB domain-containing protein</fullName>
    </recommendedName>
</protein>
<evidence type="ECO:0000313" key="3">
    <source>
        <dbReference type="Proteomes" id="UP000696573"/>
    </source>
</evidence>
<name>A0A9N9YBG7_9HYPO</name>
<dbReference type="InterPro" id="IPR003131">
    <property type="entry name" value="T1-type_BTB"/>
</dbReference>
<sequence length="227" mass="26651">MHVTIKTLQRTFVTDPEGWQGRSLYFDKLFSGKWGDKQEDGSYFIETDANIFEHILRYLRTGVLPVFYDRLAGHDFPLYQALLEESKYFAIDRLEKWLCERKYLEAVKIEYIAKETQDRRSYEKHTTSWPNGHTSMLENHFVEITTRSNTETTILPVTVQRNNFYCPDAKHGKSTEGYCRSCVGRAREQGIPGIGGWRTEDELIWCIVQKEVVFDHDLCVNAFRDDE</sequence>
<dbReference type="PANTHER" id="PTHR14499:SF136">
    <property type="entry name" value="GH08630P"/>
    <property type="match status" value="1"/>
</dbReference>
<dbReference type="OrthoDB" id="2414723at2759"/>
<dbReference type="Gene3D" id="3.30.710.10">
    <property type="entry name" value="Potassium Channel Kv1.1, Chain A"/>
    <property type="match status" value="1"/>
</dbReference>
<proteinExistence type="predicted"/>
<dbReference type="EMBL" id="CABFNQ020000492">
    <property type="protein sequence ID" value="CAH0017120.1"/>
    <property type="molecule type" value="Genomic_DNA"/>
</dbReference>
<comment type="caution">
    <text evidence="2">The sequence shown here is derived from an EMBL/GenBank/DDBJ whole genome shotgun (WGS) entry which is preliminary data.</text>
</comment>
<dbReference type="GO" id="GO:0051260">
    <property type="term" value="P:protein homooligomerization"/>
    <property type="evidence" value="ECO:0007669"/>
    <property type="project" value="InterPro"/>
</dbReference>
<keyword evidence="3" id="KW-1185">Reference proteome</keyword>
<evidence type="ECO:0000313" key="2">
    <source>
        <dbReference type="EMBL" id="CAH0017120.1"/>
    </source>
</evidence>